<dbReference type="EMBL" id="GBXM01043677">
    <property type="protein sequence ID" value="JAH64900.1"/>
    <property type="molecule type" value="Transcribed_RNA"/>
</dbReference>
<reference evidence="1" key="2">
    <citation type="journal article" date="2015" name="Fish Shellfish Immunol.">
        <title>Early steps in the European eel (Anguilla anguilla)-Vibrio vulnificus interaction in the gills: Role of the RtxA13 toxin.</title>
        <authorList>
            <person name="Callol A."/>
            <person name="Pajuelo D."/>
            <person name="Ebbesson L."/>
            <person name="Teles M."/>
            <person name="MacKenzie S."/>
            <person name="Amaro C."/>
        </authorList>
    </citation>
    <scope>NUCLEOTIDE SEQUENCE</scope>
</reference>
<accession>A0A0E9UI26</accession>
<reference evidence="1" key="1">
    <citation type="submission" date="2014-11" db="EMBL/GenBank/DDBJ databases">
        <authorList>
            <person name="Amaro Gonzalez C."/>
        </authorList>
    </citation>
    <scope>NUCLEOTIDE SEQUENCE</scope>
</reference>
<dbReference type="AlphaFoldDB" id="A0A0E9UI26"/>
<name>A0A0E9UI26_ANGAN</name>
<organism evidence="1">
    <name type="scientific">Anguilla anguilla</name>
    <name type="common">European freshwater eel</name>
    <name type="synonym">Muraena anguilla</name>
    <dbReference type="NCBI Taxonomy" id="7936"/>
    <lineage>
        <taxon>Eukaryota</taxon>
        <taxon>Metazoa</taxon>
        <taxon>Chordata</taxon>
        <taxon>Craniata</taxon>
        <taxon>Vertebrata</taxon>
        <taxon>Euteleostomi</taxon>
        <taxon>Actinopterygii</taxon>
        <taxon>Neopterygii</taxon>
        <taxon>Teleostei</taxon>
        <taxon>Anguilliformes</taxon>
        <taxon>Anguillidae</taxon>
        <taxon>Anguilla</taxon>
    </lineage>
</organism>
<protein>
    <submittedName>
        <fullName evidence="1">Uncharacterized protein</fullName>
    </submittedName>
</protein>
<evidence type="ECO:0000313" key="1">
    <source>
        <dbReference type="EMBL" id="JAH64900.1"/>
    </source>
</evidence>
<proteinExistence type="predicted"/>
<sequence>MAAVCVEAASVMRGSWAQPATVQQRSISAGAPMGHCAVTVAAANM</sequence>